<dbReference type="RefSeq" id="WP_190407914.1">
    <property type="nucleotide sequence ID" value="NZ_JACJRF010000025.1"/>
</dbReference>
<name>A0ABR8CUL4_9NOST</name>
<organism evidence="1 2">
    <name type="scientific">Anabaena subtropica FACHB-260</name>
    <dbReference type="NCBI Taxonomy" id="2692884"/>
    <lineage>
        <taxon>Bacteria</taxon>
        <taxon>Bacillati</taxon>
        <taxon>Cyanobacteriota</taxon>
        <taxon>Cyanophyceae</taxon>
        <taxon>Nostocales</taxon>
        <taxon>Nostocaceae</taxon>
        <taxon>Anabaena</taxon>
    </lineage>
</organism>
<protein>
    <submittedName>
        <fullName evidence="1">Glycosyl transferase</fullName>
    </submittedName>
</protein>
<comment type="caution">
    <text evidence="1">The sequence shown here is derived from an EMBL/GenBank/DDBJ whole genome shotgun (WGS) entry which is preliminary data.</text>
</comment>
<dbReference type="Proteomes" id="UP000607281">
    <property type="component" value="Unassembled WGS sequence"/>
</dbReference>
<reference evidence="1 2" key="1">
    <citation type="journal article" date="2020" name="ISME J.">
        <title>Comparative genomics reveals insights into cyanobacterial evolution and habitat adaptation.</title>
        <authorList>
            <person name="Chen M.Y."/>
            <person name="Teng W.K."/>
            <person name="Zhao L."/>
            <person name="Hu C.X."/>
            <person name="Zhou Y.K."/>
            <person name="Han B.P."/>
            <person name="Song L.R."/>
            <person name="Shu W.S."/>
        </authorList>
    </citation>
    <scope>NUCLEOTIDE SEQUENCE [LARGE SCALE GENOMIC DNA]</scope>
    <source>
        <strain evidence="1 2">FACHB-260</strain>
    </source>
</reference>
<keyword evidence="1" id="KW-0808">Transferase</keyword>
<proteinExistence type="predicted"/>
<dbReference type="SUPFAM" id="SSF53448">
    <property type="entry name" value="Nucleotide-diphospho-sugar transferases"/>
    <property type="match status" value="1"/>
</dbReference>
<accession>A0ABR8CUL4</accession>
<dbReference type="InterPro" id="IPR029044">
    <property type="entry name" value="Nucleotide-diphossugar_trans"/>
</dbReference>
<dbReference type="GO" id="GO:0016740">
    <property type="term" value="F:transferase activity"/>
    <property type="evidence" value="ECO:0007669"/>
    <property type="project" value="UniProtKB-KW"/>
</dbReference>
<sequence length="323" mass="37981">MSTDIEKYNFKHIARKLGLGVAFYRLYYAPKGYLEKLMRWGFINTYLTNVGKKRMENATFQLPSISVNQSSDILDIYFMTGKKYWYQTCFCAYSMIDQTQTNIRPIIYDDGTLEEIHINEIIRIFPNAKILYLKDIEPILDNYLPTSKFPYLRERRLKQPLLRKLTDFHVGSQGWKLFLDSDMLFFKPPTFLLNWLKFPDYPCYMVDIFNAYGYPQDLMTSLAGAKIPDLVNIGIFGLKSEDIDWEQIEYWLKNLIETEGTHYNVTQCLSAMFLAGKKCTVVPAEDYIVMPNQEEVIQPQAVLHHYVADSKPGYFRYAWKHII</sequence>
<keyword evidence="2" id="KW-1185">Reference proteome</keyword>
<evidence type="ECO:0000313" key="2">
    <source>
        <dbReference type="Proteomes" id="UP000607281"/>
    </source>
</evidence>
<evidence type="ECO:0000313" key="1">
    <source>
        <dbReference type="EMBL" id="MBD2345480.1"/>
    </source>
</evidence>
<dbReference type="Gene3D" id="3.90.550.10">
    <property type="entry name" value="Spore Coat Polysaccharide Biosynthesis Protein SpsA, Chain A"/>
    <property type="match status" value="1"/>
</dbReference>
<gene>
    <name evidence="1" type="ORF">H6G18_15185</name>
</gene>
<dbReference type="EMBL" id="JACJRF010000025">
    <property type="protein sequence ID" value="MBD2345480.1"/>
    <property type="molecule type" value="Genomic_DNA"/>
</dbReference>